<dbReference type="Gene3D" id="3.30.450.20">
    <property type="entry name" value="PAS domain"/>
    <property type="match status" value="1"/>
</dbReference>
<comment type="subcellular location">
    <subcellularLocation>
        <location evidence="1">Cell membrane</location>
        <topology evidence="1">Multi-pass membrane protein</topology>
    </subcellularLocation>
</comment>
<comment type="caution">
    <text evidence="7">The sequence shown here is derived from an EMBL/GenBank/DDBJ whole genome shotgun (WGS) entry which is preliminary data.</text>
</comment>
<keyword evidence="5" id="KW-0472">Membrane</keyword>
<proteinExistence type="predicted"/>
<keyword evidence="2" id="KW-1003">Cell membrane</keyword>
<reference evidence="8" key="1">
    <citation type="journal article" date="2019" name="Int. J. Syst. Evol. Microbiol.">
        <title>The Global Catalogue of Microorganisms (GCM) 10K type strain sequencing project: providing services to taxonomists for standard genome sequencing and annotation.</title>
        <authorList>
            <consortium name="The Broad Institute Genomics Platform"/>
            <consortium name="The Broad Institute Genome Sequencing Center for Infectious Disease"/>
            <person name="Wu L."/>
            <person name="Ma J."/>
        </authorList>
    </citation>
    <scope>NUCLEOTIDE SEQUENCE [LARGE SCALE GENOMIC DNA]</scope>
    <source>
        <strain evidence="8">CCUG 62945</strain>
    </source>
</reference>
<keyword evidence="3" id="KW-0812">Transmembrane</keyword>
<keyword evidence="4" id="KW-1133">Transmembrane helix</keyword>
<name>A0ABW2QYT5_9NEIS</name>
<dbReference type="SMART" id="SM01049">
    <property type="entry name" value="Cache_2"/>
    <property type="match status" value="1"/>
</dbReference>
<dbReference type="EMBL" id="JBHTBQ010000015">
    <property type="protein sequence ID" value="MFC7420249.1"/>
    <property type="molecule type" value="Genomic_DNA"/>
</dbReference>
<dbReference type="Pfam" id="PF17200">
    <property type="entry name" value="sCache_2"/>
    <property type="match status" value="1"/>
</dbReference>
<evidence type="ECO:0000256" key="5">
    <source>
        <dbReference type="ARBA" id="ARBA00023136"/>
    </source>
</evidence>
<evidence type="ECO:0000313" key="8">
    <source>
        <dbReference type="Proteomes" id="UP001596473"/>
    </source>
</evidence>
<dbReference type="Proteomes" id="UP001596473">
    <property type="component" value="Unassembled WGS sequence"/>
</dbReference>
<evidence type="ECO:0000256" key="2">
    <source>
        <dbReference type="ARBA" id="ARBA00022475"/>
    </source>
</evidence>
<evidence type="ECO:0000256" key="3">
    <source>
        <dbReference type="ARBA" id="ARBA00022692"/>
    </source>
</evidence>
<evidence type="ECO:0000256" key="4">
    <source>
        <dbReference type="ARBA" id="ARBA00022989"/>
    </source>
</evidence>
<dbReference type="InterPro" id="IPR033480">
    <property type="entry name" value="sCache_2"/>
</dbReference>
<evidence type="ECO:0000259" key="6">
    <source>
        <dbReference type="SMART" id="SM01049"/>
    </source>
</evidence>
<evidence type="ECO:0000313" key="7">
    <source>
        <dbReference type="EMBL" id="MFC7420249.1"/>
    </source>
</evidence>
<accession>A0ABW2QYT5</accession>
<feature type="domain" description="Single Cache" evidence="6">
    <location>
        <begin position="9"/>
        <end position="91"/>
    </location>
</feature>
<protein>
    <submittedName>
        <fullName evidence="7">Cache domain-containing protein</fullName>
    </submittedName>
</protein>
<sequence>MMMPAIAKEDERGGRVDAENMVKKAIAYLNVNGPQESFAAFTAPSQAFVDKDIYIAVYDRQGVCRAHGQTAKMVGKNFMNIVDISGKEYIKERIKLAASQQEFWHQYKFTDPISKKILKKDMFCKNNNQFIVCAGVYFPDK</sequence>
<gene>
    <name evidence="7" type="ORF">ACFQNF_10165</name>
</gene>
<evidence type="ECO:0000256" key="1">
    <source>
        <dbReference type="ARBA" id="ARBA00004651"/>
    </source>
</evidence>
<dbReference type="RefSeq" id="WP_380187882.1">
    <property type="nucleotide sequence ID" value="NZ_JBHTBQ010000015.1"/>
</dbReference>
<organism evidence="7 8">
    <name type="scientific">Iodobacter arcticus</name>
    <dbReference type="NCBI Taxonomy" id="590593"/>
    <lineage>
        <taxon>Bacteria</taxon>
        <taxon>Pseudomonadati</taxon>
        <taxon>Pseudomonadota</taxon>
        <taxon>Betaproteobacteria</taxon>
        <taxon>Neisseriales</taxon>
        <taxon>Chitinibacteraceae</taxon>
        <taxon>Iodobacter</taxon>
    </lineage>
</organism>
<keyword evidence="8" id="KW-1185">Reference proteome</keyword>